<gene>
    <name evidence="2" type="ORF">VIS19158_11288</name>
</gene>
<accession>F9RQ18</accession>
<dbReference type="EMBL" id="AFWE01000156">
    <property type="protein sequence ID" value="EGU34620.1"/>
    <property type="molecule type" value="Genomic_DNA"/>
</dbReference>
<keyword evidence="1" id="KW-0732">Signal</keyword>
<dbReference type="RefSeq" id="WP_005596298.1">
    <property type="nucleotide sequence ID" value="NZ_AFWE01000156.1"/>
</dbReference>
<protein>
    <submittedName>
        <fullName evidence="2">Uncharacterized protein</fullName>
    </submittedName>
</protein>
<evidence type="ECO:0000313" key="3">
    <source>
        <dbReference type="Proteomes" id="UP000004349"/>
    </source>
</evidence>
<dbReference type="Proteomes" id="UP000004349">
    <property type="component" value="Unassembled WGS sequence"/>
</dbReference>
<proteinExistence type="predicted"/>
<feature type="signal peptide" evidence="1">
    <location>
        <begin position="1"/>
        <end position="18"/>
    </location>
</feature>
<reference evidence="2 3" key="1">
    <citation type="journal article" date="2012" name="Int. J. Syst. Evol. Microbiol.">
        <title>Vibrio caribbeanicus sp. nov., isolated from the marine sponge Scleritoderma cyanea.</title>
        <authorList>
            <person name="Hoffmann M."/>
            <person name="Monday S.R."/>
            <person name="Allard M.W."/>
            <person name="Strain E.A."/>
            <person name="Whittaker P."/>
            <person name="Naum M."/>
            <person name="McCarthy P.J."/>
            <person name="Lopez J.V."/>
            <person name="Fischer M."/>
            <person name="Brown E.W."/>
        </authorList>
    </citation>
    <scope>NUCLEOTIDE SEQUENCE [LARGE SCALE GENOMIC DNA]</scope>
    <source>
        <strain evidence="2 3">LMG 19158</strain>
    </source>
</reference>
<name>F9RQ18_9VIBR</name>
<organism evidence="2 3">
    <name type="scientific">Vibrio scophthalmi LMG 19158</name>
    <dbReference type="NCBI Taxonomy" id="870967"/>
    <lineage>
        <taxon>Bacteria</taxon>
        <taxon>Pseudomonadati</taxon>
        <taxon>Pseudomonadota</taxon>
        <taxon>Gammaproteobacteria</taxon>
        <taxon>Vibrionales</taxon>
        <taxon>Vibrionaceae</taxon>
        <taxon>Vibrio</taxon>
    </lineage>
</organism>
<comment type="caution">
    <text evidence="2">The sequence shown here is derived from an EMBL/GenBank/DDBJ whole genome shotgun (WGS) entry which is preliminary data.</text>
</comment>
<sequence length="132" mass="15057">MNNYFLAFLILFSNSALAAEWQSTKDGIAILDKESNYSSVVTGYDDVIFVFRQSCESEQDAPVIGMVPINGSLYSSFIYCDPKTNLKIIKPNDDETNKSVYELLEKENNLFINNKLISTKNFNQAWIEFKSK</sequence>
<dbReference type="AlphaFoldDB" id="F9RQ18"/>
<evidence type="ECO:0000256" key="1">
    <source>
        <dbReference type="SAM" id="SignalP"/>
    </source>
</evidence>
<feature type="chain" id="PRO_5003386863" evidence="1">
    <location>
        <begin position="19"/>
        <end position="132"/>
    </location>
</feature>
<evidence type="ECO:0000313" key="2">
    <source>
        <dbReference type="EMBL" id="EGU34620.1"/>
    </source>
</evidence>